<keyword evidence="2" id="KW-1185">Reference proteome</keyword>
<comment type="caution">
    <text evidence="1">The sequence shown here is derived from an EMBL/GenBank/DDBJ whole genome shotgun (WGS) entry which is preliminary data.</text>
</comment>
<organism evidence="1 2">
    <name type="scientific">Popillia japonica</name>
    <name type="common">Japanese beetle</name>
    <dbReference type="NCBI Taxonomy" id="7064"/>
    <lineage>
        <taxon>Eukaryota</taxon>
        <taxon>Metazoa</taxon>
        <taxon>Ecdysozoa</taxon>
        <taxon>Arthropoda</taxon>
        <taxon>Hexapoda</taxon>
        <taxon>Insecta</taxon>
        <taxon>Pterygota</taxon>
        <taxon>Neoptera</taxon>
        <taxon>Endopterygota</taxon>
        <taxon>Coleoptera</taxon>
        <taxon>Polyphaga</taxon>
        <taxon>Scarabaeiformia</taxon>
        <taxon>Scarabaeidae</taxon>
        <taxon>Rutelinae</taxon>
        <taxon>Popillia</taxon>
    </lineage>
</organism>
<dbReference type="AlphaFoldDB" id="A0AAW1J0V4"/>
<reference evidence="1 2" key="1">
    <citation type="journal article" date="2024" name="BMC Genomics">
        <title>De novo assembly and annotation of Popillia japonica's genome with initial clues to its potential as an invasive pest.</title>
        <authorList>
            <person name="Cucini C."/>
            <person name="Boschi S."/>
            <person name="Funari R."/>
            <person name="Cardaioli E."/>
            <person name="Iannotti N."/>
            <person name="Marturano G."/>
            <person name="Paoli F."/>
            <person name="Bruttini M."/>
            <person name="Carapelli A."/>
            <person name="Frati F."/>
            <person name="Nardi F."/>
        </authorList>
    </citation>
    <scope>NUCLEOTIDE SEQUENCE [LARGE SCALE GENOMIC DNA]</scope>
    <source>
        <strain evidence="1">DMR45628</strain>
    </source>
</reference>
<protein>
    <submittedName>
        <fullName evidence="1">Uncharacterized protein</fullName>
    </submittedName>
</protein>
<evidence type="ECO:0000313" key="2">
    <source>
        <dbReference type="Proteomes" id="UP001458880"/>
    </source>
</evidence>
<gene>
    <name evidence="1" type="ORF">QE152_g31519</name>
</gene>
<accession>A0AAW1J0V4</accession>
<evidence type="ECO:0000313" key="1">
    <source>
        <dbReference type="EMBL" id="KAK9696527.1"/>
    </source>
</evidence>
<sequence length="100" mass="11220">MKNRLQPHAIPTLFLCDPVKPLTATELVDASPTGIHIEETIPTQSTVVPSTSTKLHVISPALIFIVLWIYSSCLRCCFCSSHSFAAYYGRLEKFNIHCIW</sequence>
<dbReference type="Proteomes" id="UP001458880">
    <property type="component" value="Unassembled WGS sequence"/>
</dbReference>
<dbReference type="EMBL" id="JASPKY010000448">
    <property type="protein sequence ID" value="KAK9696527.1"/>
    <property type="molecule type" value="Genomic_DNA"/>
</dbReference>
<proteinExistence type="predicted"/>
<name>A0AAW1J0V4_POPJA</name>